<gene>
    <name evidence="2" type="ORF">M1L60_27895</name>
</gene>
<feature type="transmembrane region" description="Helical" evidence="1">
    <location>
        <begin position="31"/>
        <end position="51"/>
    </location>
</feature>
<organism evidence="2 3">
    <name type="scientific">Paractinoplanes aksuensis</name>
    <dbReference type="NCBI Taxonomy" id="2939490"/>
    <lineage>
        <taxon>Bacteria</taxon>
        <taxon>Bacillati</taxon>
        <taxon>Actinomycetota</taxon>
        <taxon>Actinomycetes</taxon>
        <taxon>Micromonosporales</taxon>
        <taxon>Micromonosporaceae</taxon>
        <taxon>Paractinoplanes</taxon>
    </lineage>
</organism>
<dbReference type="RefSeq" id="WP_253240503.1">
    <property type="nucleotide sequence ID" value="NZ_JAMYJR010000031.1"/>
</dbReference>
<name>A0ABT1DU98_9ACTN</name>
<keyword evidence="1" id="KW-1133">Transmembrane helix</keyword>
<reference evidence="2 3" key="1">
    <citation type="submission" date="2022-06" db="EMBL/GenBank/DDBJ databases">
        <title>New Species of the Genus Actinoplanes, ActinopZanes ferrugineus.</title>
        <authorList>
            <person name="Ding P."/>
        </authorList>
    </citation>
    <scope>NUCLEOTIDE SEQUENCE [LARGE SCALE GENOMIC DNA]</scope>
    <source>
        <strain evidence="2 3">TRM88003</strain>
    </source>
</reference>
<evidence type="ECO:0000313" key="3">
    <source>
        <dbReference type="Proteomes" id="UP001523369"/>
    </source>
</evidence>
<evidence type="ECO:0000256" key="1">
    <source>
        <dbReference type="SAM" id="Phobius"/>
    </source>
</evidence>
<evidence type="ECO:0000313" key="2">
    <source>
        <dbReference type="EMBL" id="MCO8274427.1"/>
    </source>
</evidence>
<proteinExistence type="predicted"/>
<protein>
    <submittedName>
        <fullName evidence="2">Uncharacterized protein</fullName>
    </submittedName>
</protein>
<keyword evidence="3" id="KW-1185">Reference proteome</keyword>
<sequence>MVDLLIAVVAVVVLIAVAVVLVRAKHLTRTALSAALAVAVVAAGTFAVSLYRSQTADDEQKLPKVIGSAPAKQGLGTAVLKVEIPMGTGDKYPQGAMWLQPPGPGADAYTGDISLLCATPGKDEKVQNCSGGDERIWSAEPLEGRATIGVAGGDPFADPAACAEGNGVKYQDGYLQLAAGKAYCLHKTGDDAEVFVFRIPSFPAEKPLPARIDVEVSVVGL</sequence>
<comment type="caution">
    <text evidence="2">The sequence shown here is derived from an EMBL/GenBank/DDBJ whole genome shotgun (WGS) entry which is preliminary data.</text>
</comment>
<feature type="transmembrane region" description="Helical" evidence="1">
    <location>
        <begin position="6"/>
        <end position="24"/>
    </location>
</feature>
<accession>A0ABT1DU98</accession>
<keyword evidence="1" id="KW-0812">Transmembrane</keyword>
<dbReference type="Proteomes" id="UP001523369">
    <property type="component" value="Unassembled WGS sequence"/>
</dbReference>
<keyword evidence="1" id="KW-0472">Membrane</keyword>
<dbReference type="EMBL" id="JAMYJR010000031">
    <property type="protein sequence ID" value="MCO8274427.1"/>
    <property type="molecule type" value="Genomic_DNA"/>
</dbReference>